<name>A0A6C0JUL2_9ZZZZ</name>
<dbReference type="InterPro" id="IPR013520">
    <property type="entry name" value="Ribonucl_H"/>
</dbReference>
<dbReference type="SMART" id="SM00479">
    <property type="entry name" value="EXOIII"/>
    <property type="match status" value="1"/>
</dbReference>
<sequence>MYLILDTETNGLPDSSGLSYGVYPDYKDLDKYNNARVIQLSYMICDNNLEEKELIDHIIYAENFEINNSEFHNITNEISKADGNSFDLVINLFYNKLKNCEKIVAHNINFDIGVIKSELYRRKLYHIIIELEKKELICTVKKFKYVVKAKNRYNKIKDPSLKELYKFAFNRELENAHNSKYDVINLHAAVKKITNNSL</sequence>
<proteinExistence type="predicted"/>
<dbReference type="GO" id="GO:0003676">
    <property type="term" value="F:nucleic acid binding"/>
    <property type="evidence" value="ECO:0007669"/>
    <property type="project" value="InterPro"/>
</dbReference>
<dbReference type="Pfam" id="PF00929">
    <property type="entry name" value="RNase_T"/>
    <property type="match status" value="1"/>
</dbReference>
<dbReference type="InterPro" id="IPR012337">
    <property type="entry name" value="RNaseH-like_sf"/>
</dbReference>
<dbReference type="CDD" id="cd06127">
    <property type="entry name" value="DEDDh"/>
    <property type="match status" value="1"/>
</dbReference>
<dbReference type="Gene3D" id="3.30.420.10">
    <property type="entry name" value="Ribonuclease H-like superfamily/Ribonuclease H"/>
    <property type="match status" value="1"/>
</dbReference>
<dbReference type="SUPFAM" id="SSF53098">
    <property type="entry name" value="Ribonuclease H-like"/>
    <property type="match status" value="1"/>
</dbReference>
<protein>
    <recommendedName>
        <fullName evidence="1">Exonuclease domain-containing protein</fullName>
    </recommendedName>
</protein>
<organism evidence="2">
    <name type="scientific">viral metagenome</name>
    <dbReference type="NCBI Taxonomy" id="1070528"/>
    <lineage>
        <taxon>unclassified sequences</taxon>
        <taxon>metagenomes</taxon>
        <taxon>organismal metagenomes</taxon>
    </lineage>
</organism>
<reference evidence="2" key="1">
    <citation type="journal article" date="2020" name="Nature">
        <title>Giant virus diversity and host interactions through global metagenomics.</title>
        <authorList>
            <person name="Schulz F."/>
            <person name="Roux S."/>
            <person name="Paez-Espino D."/>
            <person name="Jungbluth S."/>
            <person name="Walsh D.A."/>
            <person name="Denef V.J."/>
            <person name="McMahon K.D."/>
            <person name="Konstantinidis K.T."/>
            <person name="Eloe-Fadrosh E.A."/>
            <person name="Kyrpides N.C."/>
            <person name="Woyke T."/>
        </authorList>
    </citation>
    <scope>NUCLEOTIDE SEQUENCE</scope>
    <source>
        <strain evidence="2">GVMAG-S-1040241-154</strain>
    </source>
</reference>
<dbReference type="AlphaFoldDB" id="A0A6C0JUL2"/>
<evidence type="ECO:0000313" key="2">
    <source>
        <dbReference type="EMBL" id="QHU07394.1"/>
    </source>
</evidence>
<dbReference type="EMBL" id="MN740684">
    <property type="protein sequence ID" value="QHU07394.1"/>
    <property type="molecule type" value="Genomic_DNA"/>
</dbReference>
<feature type="domain" description="Exonuclease" evidence="1">
    <location>
        <begin position="1"/>
        <end position="198"/>
    </location>
</feature>
<evidence type="ECO:0000259" key="1">
    <source>
        <dbReference type="SMART" id="SM00479"/>
    </source>
</evidence>
<dbReference type="InterPro" id="IPR036397">
    <property type="entry name" value="RNaseH_sf"/>
</dbReference>
<accession>A0A6C0JUL2</accession>